<dbReference type="AlphaFoldDB" id="S4RVY9"/>
<accession>S4RVY9</accession>
<evidence type="ECO:0000256" key="6">
    <source>
        <dbReference type="RuleBase" id="RU003983"/>
    </source>
</evidence>
<dbReference type="MEROPS" id="M48.003"/>
<dbReference type="STRING" id="7757.ENSPMAP00000009379"/>
<dbReference type="GO" id="GO:0004222">
    <property type="term" value="F:metalloendopeptidase activity"/>
    <property type="evidence" value="ECO:0007669"/>
    <property type="project" value="InterPro"/>
</dbReference>
<keyword evidence="1 6" id="KW-0645">Protease</keyword>
<keyword evidence="3 6" id="KW-0378">Hydrolase</keyword>
<reference evidence="8" key="1">
    <citation type="submission" date="2025-08" db="UniProtKB">
        <authorList>
            <consortium name="Ensembl"/>
        </authorList>
    </citation>
    <scope>IDENTIFICATION</scope>
</reference>
<comment type="cofactor">
    <cofactor evidence="6">
        <name>Zn(2+)</name>
        <dbReference type="ChEBI" id="CHEBI:29105"/>
    </cofactor>
    <text evidence="6">Binds 1 zinc ion per subunit.</text>
</comment>
<sequence>GCSNEEVLAVLGHELGHWKLGHTTKNLVISQVNSLLCFSLFAALIGRPELFAAFGFHDERPTLIGLIIIFQFVFSPYNEV</sequence>
<reference evidence="8" key="2">
    <citation type="submission" date="2025-09" db="UniProtKB">
        <authorList>
            <consortium name="Ensembl"/>
        </authorList>
    </citation>
    <scope>IDENTIFICATION</scope>
</reference>
<keyword evidence="2" id="KW-0479">Metal-binding</keyword>
<organism evidence="8">
    <name type="scientific">Petromyzon marinus</name>
    <name type="common">Sea lamprey</name>
    <dbReference type="NCBI Taxonomy" id="7757"/>
    <lineage>
        <taxon>Eukaryota</taxon>
        <taxon>Metazoa</taxon>
        <taxon>Chordata</taxon>
        <taxon>Craniata</taxon>
        <taxon>Vertebrata</taxon>
        <taxon>Cyclostomata</taxon>
        <taxon>Hyperoartia</taxon>
        <taxon>Petromyzontiformes</taxon>
        <taxon>Petromyzontidae</taxon>
        <taxon>Petromyzon</taxon>
    </lineage>
</organism>
<dbReference type="HOGENOM" id="CLU_2596368_0_0_1"/>
<evidence type="ECO:0000256" key="3">
    <source>
        <dbReference type="ARBA" id="ARBA00022801"/>
    </source>
</evidence>
<evidence type="ECO:0000256" key="5">
    <source>
        <dbReference type="ARBA" id="ARBA00023049"/>
    </source>
</evidence>
<dbReference type="InterPro" id="IPR001915">
    <property type="entry name" value="Peptidase_M48"/>
</dbReference>
<evidence type="ECO:0000259" key="7">
    <source>
        <dbReference type="Pfam" id="PF01435"/>
    </source>
</evidence>
<keyword evidence="5 6" id="KW-0482">Metalloprotease</keyword>
<evidence type="ECO:0000313" key="8">
    <source>
        <dbReference type="Ensembl" id="ENSPMAP00000009379.1"/>
    </source>
</evidence>
<dbReference type="Gene3D" id="3.30.2010.10">
    <property type="entry name" value="Metalloproteases ('zincins'), catalytic domain"/>
    <property type="match status" value="1"/>
</dbReference>
<evidence type="ECO:0000256" key="1">
    <source>
        <dbReference type="ARBA" id="ARBA00022670"/>
    </source>
</evidence>
<dbReference type="PANTHER" id="PTHR10120">
    <property type="entry name" value="CAAX PRENYL PROTEASE 1"/>
    <property type="match status" value="1"/>
</dbReference>
<name>S4RVY9_PETMA</name>
<dbReference type="GO" id="GO:0046872">
    <property type="term" value="F:metal ion binding"/>
    <property type="evidence" value="ECO:0007669"/>
    <property type="project" value="UniProtKB-KW"/>
</dbReference>
<dbReference type="GO" id="GO:0006508">
    <property type="term" value="P:proteolysis"/>
    <property type="evidence" value="ECO:0007669"/>
    <property type="project" value="UniProtKB-KW"/>
</dbReference>
<keyword evidence="4 6" id="KW-0862">Zinc</keyword>
<evidence type="ECO:0000256" key="2">
    <source>
        <dbReference type="ARBA" id="ARBA00022723"/>
    </source>
</evidence>
<protein>
    <recommendedName>
        <fullName evidence="7">Peptidase M48 domain-containing protein</fullName>
    </recommendedName>
</protein>
<comment type="similarity">
    <text evidence="6">Belongs to the peptidase M48 family.</text>
</comment>
<evidence type="ECO:0000256" key="4">
    <source>
        <dbReference type="ARBA" id="ARBA00022833"/>
    </source>
</evidence>
<feature type="domain" description="Peptidase M48" evidence="7">
    <location>
        <begin position="3"/>
        <end position="75"/>
    </location>
</feature>
<proteinExistence type="inferred from homology"/>
<dbReference type="Pfam" id="PF01435">
    <property type="entry name" value="Peptidase_M48"/>
    <property type="match status" value="1"/>
</dbReference>
<dbReference type="Ensembl" id="ENSPMAT00000009419.1">
    <property type="protein sequence ID" value="ENSPMAP00000009379.1"/>
    <property type="gene ID" value="ENSPMAG00000008527.1"/>
</dbReference>
<dbReference type="GeneTree" id="ENSGT00390000002053"/>